<feature type="compositionally biased region" description="Polar residues" evidence="3">
    <location>
        <begin position="90"/>
        <end position="105"/>
    </location>
</feature>
<feature type="region of interest" description="Disordered" evidence="3">
    <location>
        <begin position="952"/>
        <end position="1086"/>
    </location>
</feature>
<reference evidence="4" key="1">
    <citation type="submission" date="2025-05" db="UniProtKB">
        <authorList>
            <consortium name="Ensembl"/>
        </authorList>
    </citation>
    <scope>IDENTIFICATION</scope>
</reference>
<keyword evidence="1 2" id="KW-0175">Coiled coil</keyword>
<feature type="compositionally biased region" description="Basic and acidic residues" evidence="3">
    <location>
        <begin position="106"/>
        <end position="115"/>
    </location>
</feature>
<evidence type="ECO:0000256" key="2">
    <source>
        <dbReference type="SAM" id="Coils"/>
    </source>
</evidence>
<feature type="compositionally biased region" description="Polar residues" evidence="3">
    <location>
        <begin position="508"/>
        <end position="534"/>
    </location>
</feature>
<dbReference type="Ensembl" id="ENSZALT00000019057.1">
    <property type="protein sequence ID" value="ENSZALP00000014012.1"/>
    <property type="gene ID" value="ENSZALG00000011640.1"/>
</dbReference>
<dbReference type="GO" id="GO:0005737">
    <property type="term" value="C:cytoplasm"/>
    <property type="evidence" value="ECO:0007669"/>
    <property type="project" value="TreeGrafter"/>
</dbReference>
<feature type="compositionally biased region" description="Basic and acidic residues" evidence="3">
    <location>
        <begin position="362"/>
        <end position="372"/>
    </location>
</feature>
<dbReference type="GO" id="GO:0008017">
    <property type="term" value="F:microtubule binding"/>
    <property type="evidence" value="ECO:0007669"/>
    <property type="project" value="TreeGrafter"/>
</dbReference>
<dbReference type="Ensembl" id="ENSZALT00000019054.1">
    <property type="protein sequence ID" value="ENSZALP00000014009.1"/>
    <property type="gene ID" value="ENSZALG00000011640.1"/>
</dbReference>
<feature type="compositionally biased region" description="Low complexity" evidence="3">
    <location>
        <begin position="952"/>
        <end position="976"/>
    </location>
</feature>
<sequence length="1461" mass="161224">MSAPLIPNKSCYSQLHDNRSEIRNNNESIVNVGDTNANQIVTKVRATDGDVKKHDLTDESGNIYSGGTEKVTHLAAEQNKLLTFKDSRTCHTSAQESKLPSTTSREMGKDCRTSEAKDISRHIRISRGQSLSNLKSSTNDANLEVVSKGNIDFTQNIPKGKMSRTVEVEGIKRLSLGRPSKFSPQPETFAKDGVGRVSCKRLLSASLDSIDRSHHLVGSTEKSQKTSTDHFLGMVFCPLDNTSEEKTVFYSKPSTSGNKKTSKPENVPNVSIESTLHTSHSQHSAVKLSEVASKSEAQLSQGDKSKKLEVRTAPSLQYKNTCPQKIERIMLVEFLGCPRPENTAVQEQKSSGSDMSKFQVSHLRDTCNRVEDPLSSQVVTHPDDKLQHDSIAISREGRGSNDSDSRATSQAGEEYFTDEEMETIFPLTCSSKSSVKVTPRKNKNLHEVDTGCTETVGEQISLVHDINPPDSKPLEVNENKLMLVKESTEDAVVPASDPSDHHGARSAETVSNQQPDNHSSDVETSNVSVSSKETANVEKHPPAEAPESCNIPTKADVFLCVPTPGCPMATPDVNGQPTLSNSNLKELYALHDDKLSPSSVLPPTDSTQLLNLSPKVPIKTACSSAIPKPILVHPKGSLADKAGVDNDCSEKLEEGAEMKPAIPRPKPVRPKIITYIRRSPRSMEQLDPLFAPAGLPFDSAACSVSVPAEQKASGGGEPKPAIPRPKPVRPKIITYIRRSPRSMEQLDPLFAPAGLPFDSAACSVSVPAEQKASGGGEPKPTSVLYDKFKPDLQKPRLFGSGLVVSGIRPPGHHFGPMGEKFLQEVGERPAKDEFCPPAYTHYEVSPSFYRSAMILKPQLGLGAVSRLPSAKSRILIASQRSSGSCLHQQGEITSAPSLYHPDASVDLKKGSCPSAAKSNLPKPCPSGLRPPGYSRLPAAKLAAFGFVRSSSVSSVSSNQSNDSTQSDQSRTTNRSSFGNEEQTTPRAPAPPKDAPKGSSKGTAQVSSGTATPRRSLLPAPKTATAPAGVKKEVQKDQDASRPAVSSPKKSAVTATKLHSPGHSRQRPTTPKNGFSPKPGEGRDTEKQLVQKLKEKCDEQSQQLINIQDELKRASCGFDVFAITTQYFYRQNENALVKIKELGVELEKIREEVELNTARWKELQSEKEQLERRFQEEGQQLRRQQQQEMQALEQRLQQEYQAKKESLQEQHRLQLEQAKLQHQDQVEDLTAVHEAAMSQLENNHIVAITILQDENDCKIQELNTAHKLEKAQLEETFEKLRLSLQDQIDTLTFQNQSLKAKADRFEEALKKNTEEQLKIVRAPYLHLEKDLKSLKHVLEMKNLQIHQQEKMIMELEKQVEKNLKLEEKITMLQQQNEELRARIEQNTVITRQLSEENANLQEYVEKEVEEKKKLSRTNEELLWKLQEGDAVSPVKLPPSPSTPFYRCSSGNSSPAKVRTLRR</sequence>
<feature type="region of interest" description="Disordered" evidence="3">
    <location>
        <begin position="343"/>
        <end position="418"/>
    </location>
</feature>
<keyword evidence="5" id="KW-1185">Reference proteome</keyword>
<feature type="region of interest" description="Disordered" evidence="3">
    <location>
        <begin position="708"/>
        <end position="727"/>
    </location>
</feature>
<evidence type="ECO:0000256" key="1">
    <source>
        <dbReference type="ARBA" id="ARBA00023054"/>
    </source>
</evidence>
<dbReference type="GO" id="GO:0005634">
    <property type="term" value="C:nucleus"/>
    <property type="evidence" value="ECO:0007669"/>
    <property type="project" value="TreeGrafter"/>
</dbReference>
<gene>
    <name evidence="4" type="primary">MTUS2</name>
</gene>
<evidence type="ECO:0000313" key="5">
    <source>
        <dbReference type="Proteomes" id="UP000694413"/>
    </source>
</evidence>
<feature type="region of interest" description="Disordered" evidence="3">
    <location>
        <begin position="489"/>
        <end position="549"/>
    </location>
</feature>
<feature type="region of interest" description="Disordered" evidence="3">
    <location>
        <begin position="90"/>
        <end position="115"/>
    </location>
</feature>
<organism evidence="4 5">
    <name type="scientific">Zonotrichia albicollis</name>
    <name type="common">White-throated sparrow</name>
    <name type="synonym">Fringilla albicollis</name>
    <dbReference type="NCBI Taxonomy" id="44394"/>
    <lineage>
        <taxon>Eukaryota</taxon>
        <taxon>Metazoa</taxon>
        <taxon>Chordata</taxon>
        <taxon>Craniata</taxon>
        <taxon>Vertebrata</taxon>
        <taxon>Euteleostomi</taxon>
        <taxon>Archelosauria</taxon>
        <taxon>Archosauria</taxon>
        <taxon>Dinosauria</taxon>
        <taxon>Saurischia</taxon>
        <taxon>Theropoda</taxon>
        <taxon>Coelurosauria</taxon>
        <taxon>Aves</taxon>
        <taxon>Neognathae</taxon>
        <taxon>Neoaves</taxon>
        <taxon>Telluraves</taxon>
        <taxon>Australaves</taxon>
        <taxon>Passeriformes</taxon>
        <taxon>Passerellidae</taxon>
        <taxon>Zonotrichia</taxon>
    </lineage>
</organism>
<feature type="compositionally biased region" description="Polar residues" evidence="3">
    <location>
        <begin position="343"/>
        <end position="359"/>
    </location>
</feature>
<feature type="compositionally biased region" description="Basic and acidic residues" evidence="3">
    <location>
        <begin position="395"/>
        <end position="405"/>
    </location>
</feature>
<feature type="compositionally biased region" description="Polar residues" evidence="3">
    <location>
        <begin position="999"/>
        <end position="1012"/>
    </location>
</feature>
<feature type="compositionally biased region" description="Basic and acidic residues" evidence="3">
    <location>
        <begin position="1029"/>
        <end position="1039"/>
    </location>
</feature>
<dbReference type="InterPro" id="IPR051293">
    <property type="entry name" value="MTUS1/CCDC69"/>
</dbReference>
<name>A0A8D2QFZ6_ZONAL</name>
<accession>A0A8D2QFZ6</accession>
<dbReference type="Ensembl" id="ENSZALT00000019056.1">
    <property type="protein sequence ID" value="ENSZALP00000014011.1"/>
    <property type="gene ID" value="ENSZALG00000011640.1"/>
</dbReference>
<proteinExistence type="predicted"/>
<dbReference type="Proteomes" id="UP000694413">
    <property type="component" value="Unassembled WGS sequence"/>
</dbReference>
<dbReference type="Ensembl" id="ENSZALT00000019055.1">
    <property type="protein sequence ID" value="ENSZALP00000014010.1"/>
    <property type="gene ID" value="ENSZALG00000011640.1"/>
</dbReference>
<feature type="region of interest" description="Disordered" evidence="3">
    <location>
        <begin position="1430"/>
        <end position="1461"/>
    </location>
</feature>
<protein>
    <submittedName>
        <fullName evidence="4">Microtubule associated scaffold protein 2</fullName>
    </submittedName>
</protein>
<evidence type="ECO:0000256" key="3">
    <source>
        <dbReference type="SAM" id="MobiDB-lite"/>
    </source>
</evidence>
<evidence type="ECO:0000313" key="4">
    <source>
        <dbReference type="Ensembl" id="ENSZALP00000014011.1"/>
    </source>
</evidence>
<dbReference type="PANTHER" id="PTHR24200">
    <property type="entry name" value="TOUCAN, ISOFORM A"/>
    <property type="match status" value="1"/>
</dbReference>
<feature type="compositionally biased region" description="Low complexity" evidence="3">
    <location>
        <begin position="1018"/>
        <end position="1027"/>
    </location>
</feature>
<feature type="coiled-coil region" evidence="2">
    <location>
        <begin position="1269"/>
        <end position="1423"/>
    </location>
</feature>
<dbReference type="PANTHER" id="PTHR24200:SF14">
    <property type="entry name" value="MICROTUBULE-ASSOCIATED TUMOR SUPPRESSOR CANDIDATE 2"/>
    <property type="match status" value="1"/>
</dbReference>